<dbReference type="EnsemblMetazoa" id="MDOA013943-RC">
    <property type="protein sequence ID" value="MDOA013943-PC"/>
    <property type="gene ID" value="MDOA013943"/>
</dbReference>
<dbReference type="OrthoDB" id="413313at2759"/>
<dbReference type="Gene3D" id="3.40.720.10">
    <property type="entry name" value="Alkaline Phosphatase, subunit A"/>
    <property type="match status" value="1"/>
</dbReference>
<sequence length="674" mass="78570">MLILNRKSNSTFQKTVKVLFAISLITLLTVYNNETYNIFNEIRWKHFKFNGKPNHNKMTTTQPLTVPNGYLVWSENCHMPSIDPFLPDYQETMTESLAARSVPNCTDNELLVTKEYDVALQLYTLHINEAPRDVYLNDTDDEDINCCYTRIMRDGEAGYGWWECMPFGENYPVPGEVDYALIECNGTMETPTFYQDGMSFIQQRDEINERFENKSNNNLRQFGILLFGIDTMSQFNIRRIMTATFAYINNHQWFEMSGYNKIDDNTFPNIMAIFTGMNLETAQERCHYDEEGGLDNCTTLFNWFKEQDFATAYSEDACWMSTFDYLKPGFMEPPTDYYQRPLLLAIEEKLQAQELSGLKYCIGPRRYGEYVYDFGVEFAERYLGKSIFGLFWTNSFSHNDWIDPATMDERMVEYFKYMDKSGIFDNNIVIFFSDHGARWGFLRGQKEGYVEERLPMFFMRVPQWFQTQHPDIVEALRLNKNRLTSPYDVHVTLKHLALLSLGRNGTIELPSSCPTCQTLLQPVPHNRTCSMAGIEDHWCTCIPFESTDKDSDEMKSIANLVIEKMNKYLQDSVYAMHCVSMSLDHIIESNLKLDLHTDVHKNRIQEYRINFVVDPNEAEFEATFLYDTKTKAVLVDVTEISRLNRYAEDSTCVDDNIVKKYCICSGNVREKADD</sequence>
<evidence type="ECO:0000313" key="1">
    <source>
        <dbReference type="EnsemblMetazoa" id="MDOA013943-PA"/>
    </source>
</evidence>
<dbReference type="AlphaFoldDB" id="A0A1I8ND19"/>
<dbReference type="PANTHER" id="PTHR10974:SF9">
    <property type="entry name" value="DUF229 DOMAIN CONTAINING PROTEIN-RELATED"/>
    <property type="match status" value="1"/>
</dbReference>
<reference evidence="1" key="1">
    <citation type="submission" date="2020-05" db="UniProtKB">
        <authorList>
            <consortium name="EnsemblMetazoa"/>
        </authorList>
    </citation>
    <scope>IDENTIFICATION</scope>
    <source>
        <strain evidence="1">Aabys</strain>
    </source>
</reference>
<dbReference type="FunFam" id="3.40.720.10:FF:000017">
    <property type="entry name" value="Predicted protein"/>
    <property type="match status" value="1"/>
</dbReference>
<dbReference type="KEGG" id="mde:101900104"/>
<protein>
    <submittedName>
        <fullName evidence="1">Uncharacterized protein</fullName>
    </submittedName>
</protein>
<dbReference type="Pfam" id="PF02995">
    <property type="entry name" value="DUF229"/>
    <property type="match status" value="1"/>
</dbReference>
<accession>A0A1I8ND19</accession>
<name>A0A1I8ND19_MUSDO</name>
<dbReference type="RefSeq" id="XP_011294211.2">
    <property type="nucleotide sequence ID" value="XM_011295909.3"/>
</dbReference>
<dbReference type="SUPFAM" id="SSF53649">
    <property type="entry name" value="Alkaline phosphatase-like"/>
    <property type="match status" value="1"/>
</dbReference>
<gene>
    <name evidence="1" type="primary">101900104</name>
</gene>
<dbReference type="PANTHER" id="PTHR10974">
    <property type="entry name" value="FI08016P-RELATED"/>
    <property type="match status" value="1"/>
</dbReference>
<organism evidence="1">
    <name type="scientific">Musca domestica</name>
    <name type="common">House fly</name>
    <dbReference type="NCBI Taxonomy" id="7370"/>
    <lineage>
        <taxon>Eukaryota</taxon>
        <taxon>Metazoa</taxon>
        <taxon>Ecdysozoa</taxon>
        <taxon>Arthropoda</taxon>
        <taxon>Hexapoda</taxon>
        <taxon>Insecta</taxon>
        <taxon>Pterygota</taxon>
        <taxon>Neoptera</taxon>
        <taxon>Endopterygota</taxon>
        <taxon>Diptera</taxon>
        <taxon>Brachycera</taxon>
        <taxon>Muscomorpha</taxon>
        <taxon>Muscoidea</taxon>
        <taxon>Muscidae</taxon>
        <taxon>Musca</taxon>
    </lineage>
</organism>
<dbReference type="InterPro" id="IPR004245">
    <property type="entry name" value="DUF229"/>
</dbReference>
<dbReference type="VEuPathDB" id="VectorBase:MDOMA2_006605"/>
<dbReference type="InterPro" id="IPR017850">
    <property type="entry name" value="Alkaline_phosphatase_core_sf"/>
</dbReference>
<proteinExistence type="predicted"/>
<dbReference type="VEuPathDB" id="VectorBase:MDOA013943"/>
<dbReference type="eggNOG" id="ENOG502QRYZ">
    <property type="taxonomic scope" value="Eukaryota"/>
</dbReference>
<dbReference type="CDD" id="cd16021">
    <property type="entry name" value="ALP_like"/>
    <property type="match status" value="1"/>
</dbReference>
<dbReference type="GO" id="GO:0005615">
    <property type="term" value="C:extracellular space"/>
    <property type="evidence" value="ECO:0007669"/>
    <property type="project" value="TreeGrafter"/>
</dbReference>
<dbReference type="EnsemblMetazoa" id="MDOA013943-RA">
    <property type="protein sequence ID" value="MDOA013943-PA"/>
    <property type="gene ID" value="MDOA013943"/>
</dbReference>